<dbReference type="GO" id="GO:0030170">
    <property type="term" value="F:pyridoxal phosphate binding"/>
    <property type="evidence" value="ECO:0007669"/>
    <property type="project" value="InterPro"/>
</dbReference>
<evidence type="ECO:0000256" key="1">
    <source>
        <dbReference type="ARBA" id="ARBA00001933"/>
    </source>
</evidence>
<dbReference type="PANTHER" id="PTHR42885">
    <property type="entry name" value="HISTIDINOL-PHOSPHATE AMINOTRANSFERASE-RELATED"/>
    <property type="match status" value="1"/>
</dbReference>
<comment type="subunit">
    <text evidence="3 9">Homodimer.</text>
</comment>
<evidence type="ECO:0000259" key="10">
    <source>
        <dbReference type="Pfam" id="PF00155"/>
    </source>
</evidence>
<evidence type="ECO:0000256" key="9">
    <source>
        <dbReference type="HAMAP-Rule" id="MF_01023"/>
    </source>
</evidence>
<reference evidence="11" key="1">
    <citation type="submission" date="2021-04" db="EMBL/GenBank/DDBJ databases">
        <title>Genome sequence of Woronichinia naegeliana from Washington state freshwater lake bloom.</title>
        <authorList>
            <person name="Dreher T.W."/>
        </authorList>
    </citation>
    <scope>NUCLEOTIDE SEQUENCE</scope>
    <source>
        <strain evidence="11">WA131</strain>
    </source>
</reference>
<feature type="modified residue" description="N6-(pyridoxal phosphate)lysine" evidence="9">
    <location>
        <position position="211"/>
    </location>
</feature>
<evidence type="ECO:0000256" key="5">
    <source>
        <dbReference type="ARBA" id="ARBA00022605"/>
    </source>
</evidence>
<evidence type="ECO:0000256" key="7">
    <source>
        <dbReference type="ARBA" id="ARBA00022898"/>
    </source>
</evidence>
<dbReference type="EMBL" id="CP073041">
    <property type="protein sequence ID" value="UXE58887.1"/>
    <property type="molecule type" value="Genomic_DNA"/>
</dbReference>
<comment type="similarity">
    <text evidence="2 9">Belongs to the class-II pyridoxal-phosphate-dependent aminotransferase family. Histidinol-phosphate aminotransferase subfamily.</text>
</comment>
<evidence type="ECO:0000313" key="11">
    <source>
        <dbReference type="EMBL" id="UXE58887.1"/>
    </source>
</evidence>
<evidence type="ECO:0000256" key="2">
    <source>
        <dbReference type="ARBA" id="ARBA00007970"/>
    </source>
</evidence>
<comment type="catalytic activity">
    <reaction evidence="9">
        <text>L-histidinol phosphate + 2-oxoglutarate = 3-(imidazol-4-yl)-2-oxopropyl phosphate + L-glutamate</text>
        <dbReference type="Rhea" id="RHEA:23744"/>
        <dbReference type="ChEBI" id="CHEBI:16810"/>
        <dbReference type="ChEBI" id="CHEBI:29985"/>
        <dbReference type="ChEBI" id="CHEBI:57766"/>
        <dbReference type="ChEBI" id="CHEBI:57980"/>
        <dbReference type="EC" id="2.6.1.9"/>
    </reaction>
</comment>
<name>A0A977PU34_9CYAN</name>
<dbReference type="NCBIfam" id="TIGR01141">
    <property type="entry name" value="hisC"/>
    <property type="match status" value="1"/>
</dbReference>
<dbReference type="Proteomes" id="UP001065613">
    <property type="component" value="Chromosome"/>
</dbReference>
<dbReference type="AlphaFoldDB" id="A0A977PU34"/>
<evidence type="ECO:0000256" key="8">
    <source>
        <dbReference type="ARBA" id="ARBA00023102"/>
    </source>
</evidence>
<dbReference type="Pfam" id="PF00155">
    <property type="entry name" value="Aminotran_1_2"/>
    <property type="match status" value="1"/>
</dbReference>
<comment type="cofactor">
    <cofactor evidence="1 9">
        <name>pyridoxal 5'-phosphate</name>
        <dbReference type="ChEBI" id="CHEBI:597326"/>
    </cofactor>
</comment>
<proteinExistence type="inferred from homology"/>
<gene>
    <name evidence="9 11" type="primary">hisC</name>
    <name evidence="11" type="ORF">KA717_23155</name>
</gene>
<dbReference type="InterPro" id="IPR004839">
    <property type="entry name" value="Aminotransferase_I/II_large"/>
</dbReference>
<sequence length="357" mass="39917">MKHLINEHIRALNPPKADLLNHDRGVFLDKSELPYGPSPLVIQEMIKAATTVNRYPEILHHSLRAAIANYTNSRKEQIFVGNGSDAIIELLLKIFVKFGENVLIPIPTFFVYQYATKIVGGNPIFVNRLDDFRLDVPSLLQKVTPEVKLIFIANPNNPTANYVSREIILKILNEVDCIVVVDECYYEFCQETVIDLVDQYPNLVVLRSFSKSFGLAGLRVGYGIANETIIDYLYRVAKPFSVNAIALAAAVVALKDIDYVSSNIQKICQEREIMAKNLAQLGCFVYPSSTNFLFMGTHSLGIPSRQLVQALQDKQIFVQDCGLQAGLDEYCFKISIGTPADNQALIKGMKEVLQMAP</sequence>
<dbReference type="CDD" id="cd00609">
    <property type="entry name" value="AAT_like"/>
    <property type="match status" value="1"/>
</dbReference>
<dbReference type="InterPro" id="IPR004838">
    <property type="entry name" value="NHTrfase_class1_PyrdxlP-BS"/>
</dbReference>
<dbReference type="Gene3D" id="3.90.1150.10">
    <property type="entry name" value="Aspartate Aminotransferase, domain 1"/>
    <property type="match status" value="1"/>
</dbReference>
<dbReference type="GO" id="GO:0000105">
    <property type="term" value="P:L-histidine biosynthetic process"/>
    <property type="evidence" value="ECO:0007669"/>
    <property type="project" value="UniProtKB-UniRule"/>
</dbReference>
<dbReference type="EC" id="2.6.1.9" evidence="9"/>
<protein>
    <recommendedName>
        <fullName evidence="9">Histidinol-phosphate aminotransferase</fullName>
        <ecNumber evidence="9">2.6.1.9</ecNumber>
    </recommendedName>
    <alternativeName>
        <fullName evidence="9">Imidazole acetol-phosphate transaminase</fullName>
    </alternativeName>
</protein>
<dbReference type="GO" id="GO:0004400">
    <property type="term" value="F:histidinol-phosphate transaminase activity"/>
    <property type="evidence" value="ECO:0007669"/>
    <property type="project" value="UniProtKB-UniRule"/>
</dbReference>
<dbReference type="PANTHER" id="PTHR42885:SF2">
    <property type="entry name" value="HISTIDINOL-PHOSPHATE AMINOTRANSFERASE"/>
    <property type="match status" value="1"/>
</dbReference>
<keyword evidence="5 9" id="KW-0028">Amino-acid biosynthesis</keyword>
<keyword evidence="7 9" id="KW-0663">Pyridoxal phosphate</keyword>
<dbReference type="KEGG" id="wna:KA717_23155"/>
<feature type="domain" description="Aminotransferase class I/classII large" evidence="10">
    <location>
        <begin position="28"/>
        <end position="347"/>
    </location>
</feature>
<dbReference type="HAMAP" id="MF_01023">
    <property type="entry name" value="HisC_aminotrans_2"/>
    <property type="match status" value="1"/>
</dbReference>
<keyword evidence="6 9" id="KW-0808">Transferase</keyword>
<dbReference type="InterPro" id="IPR015421">
    <property type="entry name" value="PyrdxlP-dep_Trfase_major"/>
</dbReference>
<organism evidence="11">
    <name type="scientific">Woronichinia naegeliana WA131</name>
    <dbReference type="NCBI Taxonomy" id="2824559"/>
    <lineage>
        <taxon>Bacteria</taxon>
        <taxon>Bacillati</taxon>
        <taxon>Cyanobacteriota</taxon>
        <taxon>Cyanophyceae</taxon>
        <taxon>Synechococcales</taxon>
        <taxon>Coelosphaeriaceae</taxon>
        <taxon>Woronichinia</taxon>
    </lineage>
</organism>
<dbReference type="Gene3D" id="3.40.640.10">
    <property type="entry name" value="Type I PLP-dependent aspartate aminotransferase-like (Major domain)"/>
    <property type="match status" value="1"/>
</dbReference>
<keyword evidence="8 9" id="KW-0368">Histidine biosynthesis</keyword>
<evidence type="ECO:0000256" key="3">
    <source>
        <dbReference type="ARBA" id="ARBA00011738"/>
    </source>
</evidence>
<keyword evidence="4 9" id="KW-0032">Aminotransferase</keyword>
<dbReference type="PROSITE" id="PS00105">
    <property type="entry name" value="AA_TRANSFER_CLASS_1"/>
    <property type="match status" value="1"/>
</dbReference>
<dbReference type="SUPFAM" id="SSF53383">
    <property type="entry name" value="PLP-dependent transferases"/>
    <property type="match status" value="1"/>
</dbReference>
<comment type="pathway">
    <text evidence="9">Amino-acid biosynthesis; L-histidine biosynthesis; L-histidine from 5-phospho-alpha-D-ribose 1-diphosphate: step 7/9.</text>
</comment>
<evidence type="ECO:0000256" key="4">
    <source>
        <dbReference type="ARBA" id="ARBA00022576"/>
    </source>
</evidence>
<dbReference type="InterPro" id="IPR015422">
    <property type="entry name" value="PyrdxlP-dep_Trfase_small"/>
</dbReference>
<accession>A0A977PU34</accession>
<dbReference type="InterPro" id="IPR015424">
    <property type="entry name" value="PyrdxlP-dep_Trfase"/>
</dbReference>
<dbReference type="InterPro" id="IPR005861">
    <property type="entry name" value="HisP_aminotrans"/>
</dbReference>
<evidence type="ECO:0000256" key="6">
    <source>
        <dbReference type="ARBA" id="ARBA00022679"/>
    </source>
</evidence>